<gene>
    <name evidence="1" type="ORF">SAMN00808754_1913</name>
</gene>
<keyword evidence="2" id="KW-1185">Reference proteome</keyword>
<proteinExistence type="predicted"/>
<name>A0A1W1VWB8_9FIRM</name>
<evidence type="ECO:0008006" key="3">
    <source>
        <dbReference type="Google" id="ProtNLM"/>
    </source>
</evidence>
<evidence type="ECO:0000313" key="1">
    <source>
        <dbReference type="EMBL" id="SMB97665.1"/>
    </source>
</evidence>
<dbReference type="Proteomes" id="UP000192569">
    <property type="component" value="Chromosome I"/>
</dbReference>
<dbReference type="EMBL" id="LT838272">
    <property type="protein sequence ID" value="SMB97665.1"/>
    <property type="molecule type" value="Genomic_DNA"/>
</dbReference>
<dbReference type="AlphaFoldDB" id="A0A1W1VWB8"/>
<reference evidence="1 2" key="1">
    <citation type="submission" date="2017-04" db="EMBL/GenBank/DDBJ databases">
        <authorList>
            <person name="Afonso C.L."/>
            <person name="Miller P.J."/>
            <person name="Scott M.A."/>
            <person name="Spackman E."/>
            <person name="Goraichik I."/>
            <person name="Dimitrov K.M."/>
            <person name="Suarez D.L."/>
            <person name="Swayne D.E."/>
        </authorList>
    </citation>
    <scope>NUCLEOTIDE SEQUENCE [LARGE SCALE GENOMIC DNA]</scope>
    <source>
        <strain evidence="1 2">ToBE</strain>
    </source>
</reference>
<accession>A0A1W1VWB8</accession>
<organism evidence="1 2">
    <name type="scientific">Thermanaeromonas toyohensis ToBE</name>
    <dbReference type="NCBI Taxonomy" id="698762"/>
    <lineage>
        <taxon>Bacteria</taxon>
        <taxon>Bacillati</taxon>
        <taxon>Bacillota</taxon>
        <taxon>Clostridia</taxon>
        <taxon>Neomoorellales</taxon>
        <taxon>Neomoorellaceae</taxon>
        <taxon>Thermanaeromonas</taxon>
    </lineage>
</organism>
<sequence>MSVPKDELHRLVEALPEQETRVVKRFLEFILSRAQAEDRAWLEADLGELPPYDWGPEGPPKGKPVQYKPGVGLIVEGGKQ</sequence>
<dbReference type="RefSeq" id="WP_084665498.1">
    <property type="nucleotide sequence ID" value="NZ_LT838272.1"/>
</dbReference>
<evidence type="ECO:0000313" key="2">
    <source>
        <dbReference type="Proteomes" id="UP000192569"/>
    </source>
</evidence>
<dbReference type="OrthoDB" id="1725439at2"/>
<protein>
    <recommendedName>
        <fullName evidence="3">DUF2281 domain-containing protein</fullName>
    </recommendedName>
</protein>